<evidence type="ECO:0000256" key="2">
    <source>
        <dbReference type="ARBA" id="ARBA00022527"/>
    </source>
</evidence>
<dbReference type="Gene3D" id="1.10.510.10">
    <property type="entry name" value="Transferase(Phosphotransferase) domain 1"/>
    <property type="match status" value="1"/>
</dbReference>
<dbReference type="EMBL" id="JTHE03000106">
    <property type="protein sequence ID" value="MCM1984884.1"/>
    <property type="molecule type" value="Genomic_DNA"/>
</dbReference>
<dbReference type="InterPro" id="IPR011009">
    <property type="entry name" value="Kinase-like_dom_sf"/>
</dbReference>
<keyword evidence="4 9" id="KW-0547">Nucleotide-binding</keyword>
<proteinExistence type="predicted"/>
<dbReference type="AlphaFoldDB" id="A0ABD4T8M7"/>
<evidence type="ECO:0000256" key="4">
    <source>
        <dbReference type="ARBA" id="ARBA00022741"/>
    </source>
</evidence>
<evidence type="ECO:0000313" key="13">
    <source>
        <dbReference type="Proteomes" id="UP000031561"/>
    </source>
</evidence>
<name>A0ABD4T8M7_9CYAN</name>
<keyword evidence="13" id="KW-1185">Reference proteome</keyword>
<dbReference type="Pfam" id="PF00069">
    <property type="entry name" value="Pkinase"/>
    <property type="match status" value="1"/>
</dbReference>
<evidence type="ECO:0000256" key="1">
    <source>
        <dbReference type="ARBA" id="ARBA00012513"/>
    </source>
</evidence>
<organism evidence="12 13">
    <name type="scientific">Lyngbya confervoides BDU141951</name>
    <dbReference type="NCBI Taxonomy" id="1574623"/>
    <lineage>
        <taxon>Bacteria</taxon>
        <taxon>Bacillati</taxon>
        <taxon>Cyanobacteriota</taxon>
        <taxon>Cyanophyceae</taxon>
        <taxon>Oscillatoriophycideae</taxon>
        <taxon>Oscillatoriales</taxon>
        <taxon>Microcoleaceae</taxon>
        <taxon>Lyngbya</taxon>
    </lineage>
</organism>
<feature type="domain" description="Protein kinase" evidence="11">
    <location>
        <begin position="46"/>
        <end position="318"/>
    </location>
</feature>
<feature type="region of interest" description="Disordered" evidence="10">
    <location>
        <begin position="445"/>
        <end position="465"/>
    </location>
</feature>
<dbReference type="PANTHER" id="PTHR24363:SF0">
    <property type="entry name" value="SERINE_THREONINE KINASE LIKE DOMAIN CONTAINING 1"/>
    <property type="match status" value="1"/>
</dbReference>
<dbReference type="PROSITE" id="PS00107">
    <property type="entry name" value="PROTEIN_KINASE_ATP"/>
    <property type="match status" value="1"/>
</dbReference>
<keyword evidence="6 9" id="KW-0067">ATP-binding</keyword>
<evidence type="ECO:0000256" key="3">
    <source>
        <dbReference type="ARBA" id="ARBA00022679"/>
    </source>
</evidence>
<dbReference type="RefSeq" id="WP_166277350.1">
    <property type="nucleotide sequence ID" value="NZ_JTHE03000106.1"/>
</dbReference>
<gene>
    <name evidence="12" type="ORF">QQ91_0018845</name>
</gene>
<evidence type="ECO:0000256" key="5">
    <source>
        <dbReference type="ARBA" id="ARBA00022777"/>
    </source>
</evidence>
<dbReference type="Proteomes" id="UP000031561">
    <property type="component" value="Unassembled WGS sequence"/>
</dbReference>
<feature type="binding site" evidence="9">
    <location>
        <position position="76"/>
    </location>
    <ligand>
        <name>ATP</name>
        <dbReference type="ChEBI" id="CHEBI:30616"/>
    </ligand>
</feature>
<protein>
    <recommendedName>
        <fullName evidence="1">non-specific serine/threonine protein kinase</fullName>
        <ecNumber evidence="1">2.7.11.1</ecNumber>
    </recommendedName>
</protein>
<dbReference type="PROSITE" id="PS50011">
    <property type="entry name" value="PROTEIN_KINASE_DOM"/>
    <property type="match status" value="1"/>
</dbReference>
<dbReference type="SUPFAM" id="SSF56112">
    <property type="entry name" value="Protein kinase-like (PK-like)"/>
    <property type="match status" value="1"/>
</dbReference>
<keyword evidence="3" id="KW-0808">Transferase</keyword>
<dbReference type="GO" id="GO:0004674">
    <property type="term" value="F:protein serine/threonine kinase activity"/>
    <property type="evidence" value="ECO:0007669"/>
    <property type="project" value="UniProtKB-KW"/>
</dbReference>
<dbReference type="InterPro" id="IPR017441">
    <property type="entry name" value="Protein_kinase_ATP_BS"/>
</dbReference>
<dbReference type="GO" id="GO:0005524">
    <property type="term" value="F:ATP binding"/>
    <property type="evidence" value="ECO:0007669"/>
    <property type="project" value="UniProtKB-UniRule"/>
</dbReference>
<sequence length="607" mass="68107">MTSQAIGDLTCSRGHRNGPSNRYCQYCGEKLKPRDPVEPVIVGDRYRVIRELGRGGFGHTYLAEDTNRFNEVCVLKEFAPELDQEAALEKAKELFSREAEVLYRLQHPQIPKFREWFMDDKLHALVLVQEYVLGPTYFSLLHERREQGNPFTEAEVIRFLANSLPILDYIHNQGVIHRDISPDNLICRQGDQLPILIDFGGVKQVTLTVETWSAPQVERRKNLTLIGKPAYAPEEQIRLGQVNPSSDVYALGVTALCLLTGKEPQDFFDAYKQTFNWRSQVQVQPHFAAVLDKMTAHRAADRYRSAAQALADLPEPPTPQSQVGTPPKTPQTLIVSPANPTATPVLNPVTPASPLNPHPVSGATWSRSDSAETAVVSPQRGSSEKRRAVDASRSPHPVLGAIGAVQRTMVQGIVTLVKGILVFSGVVGLGAVGWWIVQSRLEAFPDGGQDPPPESSAPAPQLSAAERDRRVGILDRMDQLQVPADYFNRVTNEAFYLQYPEQRGRLLNGTSPEDEALRSSWYDVAQEILDYTNQLTPPARSRLGQYQSSDLDRINQTLAQRRVNQRRFFRDIDRNLTRRLPMYRDQSLDQLQANQLRLALALVRLQS</sequence>
<dbReference type="EC" id="2.7.11.1" evidence="1"/>
<evidence type="ECO:0000256" key="7">
    <source>
        <dbReference type="ARBA" id="ARBA00047899"/>
    </source>
</evidence>
<comment type="caution">
    <text evidence="12">The sequence shown here is derived from an EMBL/GenBank/DDBJ whole genome shotgun (WGS) entry which is preliminary data.</text>
</comment>
<evidence type="ECO:0000256" key="8">
    <source>
        <dbReference type="ARBA" id="ARBA00048679"/>
    </source>
</evidence>
<dbReference type="InterPro" id="IPR000719">
    <property type="entry name" value="Prot_kinase_dom"/>
</dbReference>
<keyword evidence="5 12" id="KW-0418">Kinase</keyword>
<evidence type="ECO:0000259" key="11">
    <source>
        <dbReference type="PROSITE" id="PS50011"/>
    </source>
</evidence>
<dbReference type="Gene3D" id="3.30.200.20">
    <property type="entry name" value="Phosphorylase Kinase, domain 1"/>
    <property type="match status" value="1"/>
</dbReference>
<accession>A0ABD4T8M7</accession>
<evidence type="ECO:0000256" key="10">
    <source>
        <dbReference type="SAM" id="MobiDB-lite"/>
    </source>
</evidence>
<keyword evidence="2" id="KW-0723">Serine/threonine-protein kinase</keyword>
<feature type="compositionally biased region" description="Polar residues" evidence="10">
    <location>
        <begin position="320"/>
        <end position="344"/>
    </location>
</feature>
<evidence type="ECO:0000256" key="6">
    <source>
        <dbReference type="ARBA" id="ARBA00022840"/>
    </source>
</evidence>
<comment type="catalytic activity">
    <reaction evidence="8">
        <text>L-seryl-[protein] + ATP = O-phospho-L-seryl-[protein] + ADP + H(+)</text>
        <dbReference type="Rhea" id="RHEA:17989"/>
        <dbReference type="Rhea" id="RHEA-COMP:9863"/>
        <dbReference type="Rhea" id="RHEA-COMP:11604"/>
        <dbReference type="ChEBI" id="CHEBI:15378"/>
        <dbReference type="ChEBI" id="CHEBI:29999"/>
        <dbReference type="ChEBI" id="CHEBI:30616"/>
        <dbReference type="ChEBI" id="CHEBI:83421"/>
        <dbReference type="ChEBI" id="CHEBI:456216"/>
        <dbReference type="EC" id="2.7.11.1"/>
    </reaction>
</comment>
<dbReference type="CDD" id="cd14014">
    <property type="entry name" value="STKc_PknB_like"/>
    <property type="match status" value="1"/>
</dbReference>
<evidence type="ECO:0000313" key="12">
    <source>
        <dbReference type="EMBL" id="MCM1984884.1"/>
    </source>
</evidence>
<comment type="catalytic activity">
    <reaction evidence="7">
        <text>L-threonyl-[protein] + ATP = O-phospho-L-threonyl-[protein] + ADP + H(+)</text>
        <dbReference type="Rhea" id="RHEA:46608"/>
        <dbReference type="Rhea" id="RHEA-COMP:11060"/>
        <dbReference type="Rhea" id="RHEA-COMP:11605"/>
        <dbReference type="ChEBI" id="CHEBI:15378"/>
        <dbReference type="ChEBI" id="CHEBI:30013"/>
        <dbReference type="ChEBI" id="CHEBI:30616"/>
        <dbReference type="ChEBI" id="CHEBI:61977"/>
        <dbReference type="ChEBI" id="CHEBI:456216"/>
        <dbReference type="EC" id="2.7.11.1"/>
    </reaction>
</comment>
<reference evidence="12 13" key="1">
    <citation type="journal article" date="2015" name="Genome Announc.">
        <title>Draft Genome Sequence of Filamentous Marine Cyanobacterium Lyngbya confervoides Strain BDU141951.</title>
        <authorList>
            <person name="Chandrababunaidu M.M."/>
            <person name="Sen D."/>
            <person name="Tripathy S."/>
        </authorList>
    </citation>
    <scope>NUCLEOTIDE SEQUENCE [LARGE SCALE GENOMIC DNA]</scope>
    <source>
        <strain evidence="12 13">BDU141951</strain>
    </source>
</reference>
<feature type="region of interest" description="Disordered" evidence="10">
    <location>
        <begin position="312"/>
        <end position="392"/>
    </location>
</feature>
<evidence type="ECO:0000256" key="9">
    <source>
        <dbReference type="PROSITE-ProRule" id="PRU10141"/>
    </source>
</evidence>
<dbReference type="PANTHER" id="PTHR24363">
    <property type="entry name" value="SERINE/THREONINE PROTEIN KINASE"/>
    <property type="match status" value="1"/>
</dbReference>